<gene>
    <name evidence="8" type="ORF">GCM10022226_23880</name>
</gene>
<dbReference type="InterPro" id="IPR013325">
    <property type="entry name" value="RNA_pol_sigma_r2"/>
</dbReference>
<dbReference type="Gene3D" id="1.10.1740.10">
    <property type="match status" value="1"/>
</dbReference>
<protein>
    <submittedName>
        <fullName evidence="8">RNA polymerase sigma factor</fullName>
    </submittedName>
</protein>
<evidence type="ECO:0000256" key="3">
    <source>
        <dbReference type="ARBA" id="ARBA00023082"/>
    </source>
</evidence>
<keyword evidence="3" id="KW-0731">Sigma factor</keyword>
<dbReference type="InterPro" id="IPR007627">
    <property type="entry name" value="RNA_pol_sigma70_r2"/>
</dbReference>
<dbReference type="SUPFAM" id="SSF88659">
    <property type="entry name" value="Sigma3 and sigma4 domains of RNA polymerase sigma factors"/>
    <property type="match status" value="1"/>
</dbReference>
<keyword evidence="2" id="KW-0805">Transcription regulation</keyword>
<keyword evidence="4" id="KW-0238">DNA-binding</keyword>
<evidence type="ECO:0000256" key="4">
    <source>
        <dbReference type="ARBA" id="ARBA00023125"/>
    </source>
</evidence>
<evidence type="ECO:0000259" key="6">
    <source>
        <dbReference type="Pfam" id="PF04542"/>
    </source>
</evidence>
<feature type="domain" description="RNA polymerase sigma factor 70 region 4 type 2" evidence="7">
    <location>
        <begin position="120"/>
        <end position="171"/>
    </location>
</feature>
<comment type="similarity">
    <text evidence="1">Belongs to the sigma-70 factor family. ECF subfamily.</text>
</comment>
<dbReference type="SUPFAM" id="SSF88946">
    <property type="entry name" value="Sigma2 domain of RNA polymerase sigma factors"/>
    <property type="match status" value="1"/>
</dbReference>
<dbReference type="InterPro" id="IPR013324">
    <property type="entry name" value="RNA_pol_sigma_r3/r4-like"/>
</dbReference>
<evidence type="ECO:0000313" key="9">
    <source>
        <dbReference type="Proteomes" id="UP001500888"/>
    </source>
</evidence>
<dbReference type="RefSeq" id="WP_344937919.1">
    <property type="nucleotide sequence ID" value="NZ_BAAAZR010000004.1"/>
</dbReference>
<evidence type="ECO:0000313" key="8">
    <source>
        <dbReference type="EMBL" id="GAA3803265.1"/>
    </source>
</evidence>
<dbReference type="Pfam" id="PF04542">
    <property type="entry name" value="Sigma70_r2"/>
    <property type="match status" value="1"/>
</dbReference>
<dbReference type="Gene3D" id="1.10.10.10">
    <property type="entry name" value="Winged helix-like DNA-binding domain superfamily/Winged helix DNA-binding domain"/>
    <property type="match status" value="1"/>
</dbReference>
<organism evidence="8 9">
    <name type="scientific">Sphaerisporangium flaviroseum</name>
    <dbReference type="NCBI Taxonomy" id="509199"/>
    <lineage>
        <taxon>Bacteria</taxon>
        <taxon>Bacillati</taxon>
        <taxon>Actinomycetota</taxon>
        <taxon>Actinomycetes</taxon>
        <taxon>Streptosporangiales</taxon>
        <taxon>Streptosporangiaceae</taxon>
        <taxon>Sphaerisporangium</taxon>
    </lineage>
</organism>
<evidence type="ECO:0000256" key="2">
    <source>
        <dbReference type="ARBA" id="ARBA00023015"/>
    </source>
</evidence>
<dbReference type="Proteomes" id="UP001500888">
    <property type="component" value="Unassembled WGS sequence"/>
</dbReference>
<sequence length="186" mass="20035">MRATPVEGSPDLSLDDFSAVFDAHFNEIYGYIVQRLGHGQAEDVVAETFLAAFRKRARYDPARASIRTWLFGIATNLIGKHRRTEARALRAMARHGLPVDSPGHEERVTAQLSAETLRPALAKAIAGLGRGERDVLLLAALAGLSHEEIANALGIAYGTVGSRLSRARTKIRAALGGTNPMEVSHG</sequence>
<keyword evidence="9" id="KW-1185">Reference proteome</keyword>
<keyword evidence="5" id="KW-0804">Transcription</keyword>
<comment type="caution">
    <text evidence="8">The sequence shown here is derived from an EMBL/GenBank/DDBJ whole genome shotgun (WGS) entry which is preliminary data.</text>
</comment>
<dbReference type="InterPro" id="IPR039425">
    <property type="entry name" value="RNA_pol_sigma-70-like"/>
</dbReference>
<evidence type="ECO:0000256" key="5">
    <source>
        <dbReference type="ARBA" id="ARBA00023163"/>
    </source>
</evidence>
<dbReference type="NCBIfam" id="TIGR02937">
    <property type="entry name" value="sigma70-ECF"/>
    <property type="match status" value="1"/>
</dbReference>
<dbReference type="InterPro" id="IPR013249">
    <property type="entry name" value="RNA_pol_sigma70_r4_t2"/>
</dbReference>
<evidence type="ECO:0000259" key="7">
    <source>
        <dbReference type="Pfam" id="PF08281"/>
    </source>
</evidence>
<evidence type="ECO:0000256" key="1">
    <source>
        <dbReference type="ARBA" id="ARBA00010641"/>
    </source>
</evidence>
<dbReference type="InterPro" id="IPR036388">
    <property type="entry name" value="WH-like_DNA-bd_sf"/>
</dbReference>
<dbReference type="PANTHER" id="PTHR43133:SF8">
    <property type="entry name" value="RNA POLYMERASE SIGMA FACTOR HI_1459-RELATED"/>
    <property type="match status" value="1"/>
</dbReference>
<feature type="domain" description="RNA polymerase sigma-70 region 2" evidence="6">
    <location>
        <begin position="21"/>
        <end position="87"/>
    </location>
</feature>
<dbReference type="EMBL" id="BAAAZR010000004">
    <property type="protein sequence ID" value="GAA3803265.1"/>
    <property type="molecule type" value="Genomic_DNA"/>
</dbReference>
<dbReference type="PANTHER" id="PTHR43133">
    <property type="entry name" value="RNA POLYMERASE ECF-TYPE SIGMA FACTO"/>
    <property type="match status" value="1"/>
</dbReference>
<accession>A0ABP7I0F4</accession>
<name>A0ABP7I0F4_9ACTN</name>
<dbReference type="InterPro" id="IPR014284">
    <property type="entry name" value="RNA_pol_sigma-70_dom"/>
</dbReference>
<dbReference type="Pfam" id="PF08281">
    <property type="entry name" value="Sigma70_r4_2"/>
    <property type="match status" value="1"/>
</dbReference>
<proteinExistence type="inferred from homology"/>
<reference evidence="9" key="1">
    <citation type="journal article" date="2019" name="Int. J. Syst. Evol. Microbiol.">
        <title>The Global Catalogue of Microorganisms (GCM) 10K type strain sequencing project: providing services to taxonomists for standard genome sequencing and annotation.</title>
        <authorList>
            <consortium name="The Broad Institute Genomics Platform"/>
            <consortium name="The Broad Institute Genome Sequencing Center for Infectious Disease"/>
            <person name="Wu L."/>
            <person name="Ma J."/>
        </authorList>
    </citation>
    <scope>NUCLEOTIDE SEQUENCE [LARGE SCALE GENOMIC DNA]</scope>
    <source>
        <strain evidence="9">JCM 16908</strain>
    </source>
</reference>